<accession>A0A510NWK3</accession>
<dbReference type="AlphaFoldDB" id="A0A510NWK3"/>
<dbReference type="Gene3D" id="3.10.450.50">
    <property type="match status" value="1"/>
</dbReference>
<keyword evidence="2" id="KW-1185">Reference proteome</keyword>
<sequence length="141" mass="15667">MAHPLLQRMHRFVEFINSDDETIGKEVVSETAVFHVPFSDNPLQGLPGYMQILGLMRSAYPDIQWVLDDTVIENDRVVAQFTLHGTHEGEFFGVPASGKKIHARAMNIYRFANGMIVEETGLPDLFGIMLQIGAIKPPGTG</sequence>
<dbReference type="PANTHER" id="PTHR38436">
    <property type="entry name" value="POLYKETIDE CYCLASE SNOAL-LIKE DOMAIN"/>
    <property type="match status" value="1"/>
</dbReference>
<protein>
    <recommendedName>
        <fullName evidence="3">Ester cyclase</fullName>
    </recommendedName>
</protein>
<proteinExistence type="predicted"/>
<dbReference type="Pfam" id="PF07366">
    <property type="entry name" value="SnoaL"/>
    <property type="match status" value="1"/>
</dbReference>
<evidence type="ECO:0000313" key="2">
    <source>
        <dbReference type="Proteomes" id="UP000053095"/>
    </source>
</evidence>
<dbReference type="GO" id="GO:0030638">
    <property type="term" value="P:polyketide metabolic process"/>
    <property type="evidence" value="ECO:0007669"/>
    <property type="project" value="InterPro"/>
</dbReference>
<reference evidence="2" key="1">
    <citation type="journal article" date="2015" name="Genome Announc.">
        <title>Draft genome sequence of Talaromyces cellulolyticus strain Y-94, a source of lignocellulosic biomass-degrading enzymes.</title>
        <authorList>
            <person name="Fujii T."/>
            <person name="Koike H."/>
            <person name="Sawayama S."/>
            <person name="Yano S."/>
            <person name="Inoue H."/>
        </authorList>
    </citation>
    <scope>NUCLEOTIDE SEQUENCE [LARGE SCALE GENOMIC DNA]</scope>
    <source>
        <strain evidence="2">Y-94</strain>
    </source>
</reference>
<dbReference type="InterPro" id="IPR009959">
    <property type="entry name" value="Cyclase_SnoaL-like"/>
</dbReference>
<dbReference type="Proteomes" id="UP000053095">
    <property type="component" value="Unassembled WGS sequence"/>
</dbReference>
<dbReference type="PANTHER" id="PTHR38436:SF1">
    <property type="entry name" value="ESTER CYCLASE"/>
    <property type="match status" value="1"/>
</dbReference>
<dbReference type="EMBL" id="DF933814">
    <property type="protein sequence ID" value="GAM36636.1"/>
    <property type="molecule type" value="Genomic_DNA"/>
</dbReference>
<organism evidence="1 2">
    <name type="scientific">Talaromyces pinophilus</name>
    <name type="common">Penicillium pinophilum</name>
    <dbReference type="NCBI Taxonomy" id="128442"/>
    <lineage>
        <taxon>Eukaryota</taxon>
        <taxon>Fungi</taxon>
        <taxon>Dikarya</taxon>
        <taxon>Ascomycota</taxon>
        <taxon>Pezizomycotina</taxon>
        <taxon>Eurotiomycetes</taxon>
        <taxon>Eurotiomycetidae</taxon>
        <taxon>Eurotiales</taxon>
        <taxon>Trichocomaceae</taxon>
        <taxon>Talaromyces</taxon>
        <taxon>Talaromyces sect. Talaromyces</taxon>
    </lineage>
</organism>
<dbReference type="SUPFAM" id="SSF54427">
    <property type="entry name" value="NTF2-like"/>
    <property type="match status" value="1"/>
</dbReference>
<evidence type="ECO:0000313" key="1">
    <source>
        <dbReference type="EMBL" id="GAM36636.1"/>
    </source>
</evidence>
<gene>
    <name evidence="1" type="ORF">TCE0_018r05874</name>
</gene>
<evidence type="ECO:0008006" key="3">
    <source>
        <dbReference type="Google" id="ProtNLM"/>
    </source>
</evidence>
<dbReference type="InterPro" id="IPR032710">
    <property type="entry name" value="NTF2-like_dom_sf"/>
</dbReference>
<name>A0A510NWK3_TALPI</name>